<reference evidence="3" key="1">
    <citation type="journal article" date="2019" name="Int. J. Syst. Evol. Microbiol.">
        <title>The Global Catalogue of Microorganisms (GCM) 10K type strain sequencing project: providing services to taxonomists for standard genome sequencing and annotation.</title>
        <authorList>
            <consortium name="The Broad Institute Genomics Platform"/>
            <consortium name="The Broad Institute Genome Sequencing Center for Infectious Disease"/>
            <person name="Wu L."/>
            <person name="Ma J."/>
        </authorList>
    </citation>
    <scope>NUCLEOTIDE SEQUENCE [LARGE SCALE GENOMIC DNA]</scope>
    <source>
        <strain evidence="3">CGMCC 1.15103</strain>
    </source>
</reference>
<name>A0ABQ1M8W9_9BURK</name>
<dbReference type="Gene3D" id="1.10.287.1080">
    <property type="entry name" value="MazG-like"/>
    <property type="match status" value="1"/>
</dbReference>
<evidence type="ECO:0000313" key="3">
    <source>
        <dbReference type="Proteomes" id="UP000602004"/>
    </source>
</evidence>
<evidence type="ECO:0000259" key="1">
    <source>
        <dbReference type="Pfam" id="PF18722"/>
    </source>
</evidence>
<gene>
    <name evidence="2" type="ORF">GCM10011400_24270</name>
</gene>
<sequence length="365" mass="41905">MILRDYFERIRPLDKLHEINAVRLGLFGEVGSVLTTAKKKSREGKLYDYETAITQELGDVIWYFFRLVDRLNLTVDVLLPDQFWDDEKSLLLATNDPFCPVAQAAVESHSDLEPVLERLGSSAATLLNRSRLDLEVIKADIQEFFASYLGTLQATGISFASVLENNLQKTEGRFLLPDFSTLPTFDEDFDDDERLPAHFEISIIERPNGKSYLKWNDVFIGDPLTDNIETEDGYKFHDVFHMAHAAILHWSPTFRALIRHKRKSNPKYDEQQDGGRAIVIEEGLTAWIFSNAKNADLFREKEKLSFDLLKGIKQFVNGYEVQKCPLSLWEKAILDGYRVFRELSQNRSGVIIGDRATRSISYRRG</sequence>
<accession>A0ABQ1M8W9</accession>
<dbReference type="InterPro" id="IPR041407">
    <property type="entry name" value="MazG_C"/>
</dbReference>
<dbReference type="RefSeq" id="WP_162831460.1">
    <property type="nucleotide sequence ID" value="NZ_BMHL01000003.1"/>
</dbReference>
<proteinExistence type="predicted"/>
<dbReference type="Pfam" id="PF18722">
    <property type="entry name" value="MazG_C"/>
    <property type="match status" value="1"/>
</dbReference>
<evidence type="ECO:0000313" key="2">
    <source>
        <dbReference type="EMBL" id="GGC36730.1"/>
    </source>
</evidence>
<feature type="domain" description="MazG C-terminal" evidence="1">
    <location>
        <begin position="182"/>
        <end position="363"/>
    </location>
</feature>
<dbReference type="EMBL" id="BMHL01000003">
    <property type="protein sequence ID" value="GGC36730.1"/>
    <property type="molecule type" value="Genomic_DNA"/>
</dbReference>
<organism evidence="2 3">
    <name type="scientific">Paraburkholderia caffeinilytica</name>
    <dbReference type="NCBI Taxonomy" id="1761016"/>
    <lineage>
        <taxon>Bacteria</taxon>
        <taxon>Pseudomonadati</taxon>
        <taxon>Pseudomonadota</taxon>
        <taxon>Betaproteobacteria</taxon>
        <taxon>Burkholderiales</taxon>
        <taxon>Burkholderiaceae</taxon>
        <taxon>Paraburkholderia</taxon>
    </lineage>
</organism>
<dbReference type="Proteomes" id="UP000602004">
    <property type="component" value="Unassembled WGS sequence"/>
</dbReference>
<keyword evidence="3" id="KW-1185">Reference proteome</keyword>
<comment type="caution">
    <text evidence="2">The sequence shown here is derived from an EMBL/GenBank/DDBJ whole genome shotgun (WGS) entry which is preliminary data.</text>
</comment>
<protein>
    <submittedName>
        <fullName evidence="2">Pyrophosphatase</fullName>
    </submittedName>
</protein>
<dbReference type="SUPFAM" id="SSF101386">
    <property type="entry name" value="all-alpha NTP pyrophosphatases"/>
    <property type="match status" value="1"/>
</dbReference>